<keyword evidence="4" id="KW-1185">Reference proteome</keyword>
<accession>A0ABU3AWQ3</accession>
<sequence>MPALLLGLTAAVTLAACGVPPSGVIEAGGPASGMSSPSSGPSSPATISVFFLRDGELTAYPRPTDDAGDLEAVVRLLFEGPTASEAATATTELPRLADASPLTTGDDGILSVRLPEGAAPPSHRAMLQLACTVAQVSPSFAEPPVGAEAGGDAGARASVPSSAVPSRVHVIGDGWTMTQSDYVCPLALDPRER</sequence>
<organism evidence="3 4">
    <name type="scientific">Streptomyces lancefieldiae</name>
    <dbReference type="NCBI Taxonomy" id="3075520"/>
    <lineage>
        <taxon>Bacteria</taxon>
        <taxon>Bacillati</taxon>
        <taxon>Actinomycetota</taxon>
        <taxon>Actinomycetes</taxon>
        <taxon>Kitasatosporales</taxon>
        <taxon>Streptomycetaceae</taxon>
        <taxon>Streptomyces</taxon>
    </lineage>
</organism>
<proteinExistence type="predicted"/>
<gene>
    <name evidence="3" type="ORF">RM812_23915</name>
</gene>
<protein>
    <recommendedName>
        <fullName evidence="5">Lipoprotein</fullName>
    </recommendedName>
</protein>
<reference evidence="3" key="1">
    <citation type="submission" date="2024-05" db="EMBL/GenBank/DDBJ databases">
        <title>30 novel species of actinomycetes from the DSMZ collection.</title>
        <authorList>
            <person name="Nouioui I."/>
        </authorList>
    </citation>
    <scope>NUCLEOTIDE SEQUENCE</scope>
    <source>
        <strain evidence="3">DSM 40712</strain>
    </source>
</reference>
<keyword evidence="2" id="KW-0732">Signal</keyword>
<evidence type="ECO:0000313" key="4">
    <source>
        <dbReference type="Proteomes" id="UP001180724"/>
    </source>
</evidence>
<feature type="signal peptide" evidence="2">
    <location>
        <begin position="1"/>
        <end position="15"/>
    </location>
</feature>
<dbReference type="Proteomes" id="UP001180724">
    <property type="component" value="Unassembled WGS sequence"/>
</dbReference>
<evidence type="ECO:0008006" key="5">
    <source>
        <dbReference type="Google" id="ProtNLM"/>
    </source>
</evidence>
<feature type="compositionally biased region" description="Low complexity" evidence="1">
    <location>
        <begin position="154"/>
        <end position="163"/>
    </location>
</feature>
<feature type="chain" id="PRO_5047219168" description="Lipoprotein" evidence="2">
    <location>
        <begin position="16"/>
        <end position="193"/>
    </location>
</feature>
<evidence type="ECO:0000256" key="1">
    <source>
        <dbReference type="SAM" id="MobiDB-lite"/>
    </source>
</evidence>
<dbReference type="RefSeq" id="WP_311575310.1">
    <property type="nucleotide sequence ID" value="NZ_JAVRFH010000026.1"/>
</dbReference>
<evidence type="ECO:0000313" key="3">
    <source>
        <dbReference type="EMBL" id="MDT0613246.1"/>
    </source>
</evidence>
<evidence type="ECO:0000256" key="2">
    <source>
        <dbReference type="SAM" id="SignalP"/>
    </source>
</evidence>
<comment type="caution">
    <text evidence="3">The sequence shown here is derived from an EMBL/GenBank/DDBJ whole genome shotgun (WGS) entry which is preliminary data.</text>
</comment>
<feature type="region of interest" description="Disordered" evidence="1">
    <location>
        <begin position="144"/>
        <end position="163"/>
    </location>
</feature>
<dbReference type="EMBL" id="JAVRFH010000026">
    <property type="protein sequence ID" value="MDT0613246.1"/>
    <property type="molecule type" value="Genomic_DNA"/>
</dbReference>
<name>A0ABU3AWQ3_9ACTN</name>